<dbReference type="EMBL" id="REFV01000023">
    <property type="protein sequence ID" value="RMB56094.1"/>
    <property type="molecule type" value="Genomic_DNA"/>
</dbReference>
<organism evidence="1 2">
    <name type="scientific">Dokdonia sinensis</name>
    <dbReference type="NCBI Taxonomy" id="2479847"/>
    <lineage>
        <taxon>Bacteria</taxon>
        <taxon>Pseudomonadati</taxon>
        <taxon>Bacteroidota</taxon>
        <taxon>Flavobacteriia</taxon>
        <taxon>Flavobacteriales</taxon>
        <taxon>Flavobacteriaceae</taxon>
        <taxon>Dokdonia</taxon>
    </lineage>
</organism>
<dbReference type="RefSeq" id="WP_430641076.1">
    <property type="nucleotide sequence ID" value="NZ_REFV01000023.1"/>
</dbReference>
<protein>
    <submittedName>
        <fullName evidence="1">Uncharacterized protein</fullName>
    </submittedName>
</protein>
<accession>A0A3M0FTT0</accession>
<feature type="non-terminal residue" evidence="1">
    <location>
        <position position="1"/>
    </location>
</feature>
<reference evidence="1 2" key="1">
    <citation type="submission" date="2018-10" db="EMBL/GenBank/DDBJ databases">
        <title>Dokdonia luteus sp. nov., isolated from sea water.</title>
        <authorList>
            <person name="Zhou L.Y."/>
            <person name="Du Z.J."/>
        </authorList>
    </citation>
    <scope>NUCLEOTIDE SEQUENCE [LARGE SCALE GENOMIC DNA]</scope>
    <source>
        <strain evidence="1 2">SH27</strain>
    </source>
</reference>
<name>A0A3M0FTT0_9FLAO</name>
<comment type="caution">
    <text evidence="1">The sequence shown here is derived from an EMBL/GenBank/DDBJ whole genome shotgun (WGS) entry which is preliminary data.</text>
</comment>
<sequence length="643" mass="66500">ETGATSTIDTNALSNPYDNAVSGLTATNVQDAIDEINASAGTVSLVPGANDGEFIFTDASGATTLISDTSISTIVDNGDGTYTYTDETGATTTIDTNALSNPYDNTVSMLTATNVQDAIDEINASAGTVSLVPGANDGEFIFTDASGATTLISDTSISTLVDNGDGTYTYTDETGATTTIDTNALSNPYDNTVSMLTATNVQDAIDEINASAGTVSLVPGANDGEFIFTDASGATTLISDTSISTLVDNGDGTYTYTDETGATTTIDTNALSNPYDNTVSMLTATNVQDAIDEINASAGTVSLVPGANDGEFIFTDASGATTLISDTSISTLVDNGDGTYTYTDETGATTTIDTNALSNPYDNTVSMLTATNVQDAIDEIAGTTGSNDSTNDAFVNNTTGNRVELGTQSDGTTTRTSGTEFVIEDSGDTGIGTENPDVRLTVADTQGELIRAVDDLGVQLDIESTVDDDILIEQSSNGSGAIILRNDGGENVEYIFTEQGRIQAKAYGENNADVQISNNPFENRQPEVGIASDANGNFIEVPTIFASGKAAAAGGGSIFNATVTRNSLGNYTVTLPVDIGTNYIIQLTVISRNGAGNDNANIWYINQTGTTFDVIVGDNDNGGSDTARFDSEFMFTVIRMPGF</sequence>
<gene>
    <name evidence="1" type="ORF">EAX61_15835</name>
</gene>
<dbReference type="Proteomes" id="UP000281985">
    <property type="component" value="Unassembled WGS sequence"/>
</dbReference>
<keyword evidence="2" id="KW-1185">Reference proteome</keyword>
<dbReference type="AlphaFoldDB" id="A0A3M0FTT0"/>
<evidence type="ECO:0000313" key="2">
    <source>
        <dbReference type="Proteomes" id="UP000281985"/>
    </source>
</evidence>
<evidence type="ECO:0000313" key="1">
    <source>
        <dbReference type="EMBL" id="RMB56094.1"/>
    </source>
</evidence>
<proteinExistence type="predicted"/>